<evidence type="ECO:0000256" key="1">
    <source>
        <dbReference type="SAM" id="MobiDB-lite"/>
    </source>
</evidence>
<accession>A0A7W7RKT6</accession>
<reference evidence="3 4" key="1">
    <citation type="submission" date="2020-08" db="EMBL/GenBank/DDBJ databases">
        <title>Sequencing the genomes of 1000 actinobacteria strains.</title>
        <authorList>
            <person name="Klenk H.-P."/>
        </authorList>
    </citation>
    <scope>NUCLEOTIDE SEQUENCE [LARGE SCALE GENOMIC DNA]</scope>
    <source>
        <strain evidence="3 4">DSM 102030</strain>
    </source>
</reference>
<dbReference type="Proteomes" id="UP000523007">
    <property type="component" value="Unassembled WGS sequence"/>
</dbReference>
<feature type="transmembrane region" description="Helical" evidence="2">
    <location>
        <begin position="28"/>
        <end position="48"/>
    </location>
</feature>
<feature type="region of interest" description="Disordered" evidence="1">
    <location>
        <begin position="1"/>
        <end position="21"/>
    </location>
</feature>
<evidence type="ECO:0000313" key="3">
    <source>
        <dbReference type="EMBL" id="MBB4933756.1"/>
    </source>
</evidence>
<evidence type="ECO:0000256" key="2">
    <source>
        <dbReference type="SAM" id="Phobius"/>
    </source>
</evidence>
<sequence>MKRQIKDSEENVETPQCQTSPSSEKWSIRAFLVFMGLFVIGGLSVEALSMAGMPEESARYIRGIVLALTGLSFLGFIFTMTLYISKTQATHLSTSDYFFWGTLGVGITYLLLVGADASGSLIIIVKKILEVLISSFAILTVVFKVRDNAARMASWTAMLARFIGAGFAGVRSSESAIYNRMENNNVNAVGIVQADSINSVNIYNNSPDQVDLNRD</sequence>
<keyword evidence="2" id="KW-0812">Transmembrane</keyword>
<name>A0A7W7RKT6_9ACTN</name>
<gene>
    <name evidence="3" type="ORF">F4561_004576</name>
</gene>
<feature type="transmembrane region" description="Helical" evidence="2">
    <location>
        <begin position="97"/>
        <end position="116"/>
    </location>
</feature>
<evidence type="ECO:0000313" key="4">
    <source>
        <dbReference type="Proteomes" id="UP000523007"/>
    </source>
</evidence>
<comment type="caution">
    <text evidence="3">The sequence shown here is derived from an EMBL/GenBank/DDBJ whole genome shotgun (WGS) entry which is preliminary data.</text>
</comment>
<dbReference type="AlphaFoldDB" id="A0A7W7RKT6"/>
<protein>
    <submittedName>
        <fullName evidence="3">Uncharacterized membrane protein YjfL (UPF0719 family)</fullName>
    </submittedName>
</protein>
<keyword evidence="2" id="KW-0472">Membrane</keyword>
<keyword evidence="4" id="KW-1185">Reference proteome</keyword>
<dbReference type="EMBL" id="JACHJT010000001">
    <property type="protein sequence ID" value="MBB4933756.1"/>
    <property type="molecule type" value="Genomic_DNA"/>
</dbReference>
<feature type="transmembrane region" description="Helical" evidence="2">
    <location>
        <begin position="128"/>
        <end position="146"/>
    </location>
</feature>
<organism evidence="3 4">
    <name type="scientific">Lipingzhangella halophila</name>
    <dbReference type="NCBI Taxonomy" id="1783352"/>
    <lineage>
        <taxon>Bacteria</taxon>
        <taxon>Bacillati</taxon>
        <taxon>Actinomycetota</taxon>
        <taxon>Actinomycetes</taxon>
        <taxon>Streptosporangiales</taxon>
        <taxon>Nocardiopsidaceae</taxon>
        <taxon>Lipingzhangella</taxon>
    </lineage>
</organism>
<dbReference type="RefSeq" id="WP_184581318.1">
    <property type="nucleotide sequence ID" value="NZ_JACHJT010000001.1"/>
</dbReference>
<feature type="transmembrane region" description="Helical" evidence="2">
    <location>
        <begin position="60"/>
        <end position="85"/>
    </location>
</feature>
<keyword evidence="2" id="KW-1133">Transmembrane helix</keyword>
<proteinExistence type="predicted"/>